<dbReference type="EC" id="2.3.-.-" evidence="4"/>
<organism evidence="4 5">
    <name type="scientific">Roseomonas elaeocarpi</name>
    <dbReference type="NCBI Taxonomy" id="907779"/>
    <lineage>
        <taxon>Bacteria</taxon>
        <taxon>Pseudomonadati</taxon>
        <taxon>Pseudomonadota</taxon>
        <taxon>Alphaproteobacteria</taxon>
        <taxon>Acetobacterales</taxon>
        <taxon>Roseomonadaceae</taxon>
        <taxon>Roseomonas</taxon>
    </lineage>
</organism>
<dbReference type="EMBL" id="JBHLUN010000002">
    <property type="protein sequence ID" value="MFC0407346.1"/>
    <property type="molecule type" value="Genomic_DNA"/>
</dbReference>
<dbReference type="InterPro" id="IPR050832">
    <property type="entry name" value="Bact_Acetyltransf"/>
</dbReference>
<dbReference type="CDD" id="cd04301">
    <property type="entry name" value="NAT_SF"/>
    <property type="match status" value="1"/>
</dbReference>
<dbReference type="SUPFAM" id="SSF55729">
    <property type="entry name" value="Acyl-CoA N-acyltransferases (Nat)"/>
    <property type="match status" value="1"/>
</dbReference>
<keyword evidence="1 4" id="KW-0808">Transferase</keyword>
<comment type="caution">
    <text evidence="4">The sequence shown here is derived from an EMBL/GenBank/DDBJ whole genome shotgun (WGS) entry which is preliminary data.</text>
</comment>
<gene>
    <name evidence="4" type="ORF">ACFFGY_03735</name>
</gene>
<evidence type="ECO:0000259" key="3">
    <source>
        <dbReference type="PROSITE" id="PS51186"/>
    </source>
</evidence>
<keyword evidence="2 4" id="KW-0012">Acyltransferase</keyword>
<dbReference type="GO" id="GO:0016746">
    <property type="term" value="F:acyltransferase activity"/>
    <property type="evidence" value="ECO:0007669"/>
    <property type="project" value="UniProtKB-KW"/>
</dbReference>
<dbReference type="InterPro" id="IPR000182">
    <property type="entry name" value="GNAT_dom"/>
</dbReference>
<dbReference type="RefSeq" id="WP_377043042.1">
    <property type="nucleotide sequence ID" value="NZ_JBHLUN010000002.1"/>
</dbReference>
<sequence length="182" mass="19287">MPGDLTFRRALPQDATALGAMHVRSWQESYRGLLPDAALAALDPVERAERWRRNLEGGAEALLALSGGEILGFVGWGRARDEALGGGGEIYGLYVLARAQRRGVGSRLLTQGAAALAEGGFSGFSLWVFAGNARARQFYAAMGGRPGLRKTISRDGWSLEEIAYSWDGPPARAGAAPRGTAA</sequence>
<proteinExistence type="predicted"/>
<name>A0ABV6JNP9_9PROT</name>
<evidence type="ECO:0000256" key="1">
    <source>
        <dbReference type="ARBA" id="ARBA00022679"/>
    </source>
</evidence>
<dbReference type="Gene3D" id="3.40.630.30">
    <property type="match status" value="1"/>
</dbReference>
<accession>A0ABV6JNP9</accession>
<dbReference type="PROSITE" id="PS51186">
    <property type="entry name" value="GNAT"/>
    <property type="match status" value="1"/>
</dbReference>
<evidence type="ECO:0000256" key="2">
    <source>
        <dbReference type="ARBA" id="ARBA00023315"/>
    </source>
</evidence>
<dbReference type="Proteomes" id="UP001589865">
    <property type="component" value="Unassembled WGS sequence"/>
</dbReference>
<feature type="domain" description="N-acetyltransferase" evidence="3">
    <location>
        <begin position="5"/>
        <end position="169"/>
    </location>
</feature>
<dbReference type="Pfam" id="PF00583">
    <property type="entry name" value="Acetyltransf_1"/>
    <property type="match status" value="1"/>
</dbReference>
<evidence type="ECO:0000313" key="4">
    <source>
        <dbReference type="EMBL" id="MFC0407346.1"/>
    </source>
</evidence>
<dbReference type="PANTHER" id="PTHR43877">
    <property type="entry name" value="AMINOALKYLPHOSPHONATE N-ACETYLTRANSFERASE-RELATED-RELATED"/>
    <property type="match status" value="1"/>
</dbReference>
<reference evidence="4 5" key="1">
    <citation type="submission" date="2024-09" db="EMBL/GenBank/DDBJ databases">
        <authorList>
            <person name="Sun Q."/>
            <person name="Mori K."/>
        </authorList>
    </citation>
    <scope>NUCLEOTIDE SEQUENCE [LARGE SCALE GENOMIC DNA]</scope>
    <source>
        <strain evidence="4 5">TBRC 5777</strain>
    </source>
</reference>
<keyword evidence="5" id="KW-1185">Reference proteome</keyword>
<protein>
    <submittedName>
        <fullName evidence="4">GNAT family N-acetyltransferase</fullName>
        <ecNumber evidence="4">2.3.-.-</ecNumber>
    </submittedName>
</protein>
<evidence type="ECO:0000313" key="5">
    <source>
        <dbReference type="Proteomes" id="UP001589865"/>
    </source>
</evidence>
<dbReference type="InterPro" id="IPR016181">
    <property type="entry name" value="Acyl_CoA_acyltransferase"/>
</dbReference>